<gene>
    <name evidence="2" type="ORF">DXC61_11910</name>
</gene>
<dbReference type="AlphaFoldDB" id="A0AA92SX44"/>
<organism evidence="2 3">
    <name type="scientific">Segatella copri</name>
    <dbReference type="NCBI Taxonomy" id="165179"/>
    <lineage>
        <taxon>Bacteria</taxon>
        <taxon>Pseudomonadati</taxon>
        <taxon>Bacteroidota</taxon>
        <taxon>Bacteroidia</taxon>
        <taxon>Bacteroidales</taxon>
        <taxon>Prevotellaceae</taxon>
        <taxon>Segatella</taxon>
    </lineage>
</organism>
<sequence length="342" mass="39343">MIYYVANPIYDSVFKFLMEDERIAKTVLAALLKKEVVSVEMRRHEHPNITRDNISMFRIDFAARVREEDGSVRLILIELQKTWLDTETLRFRRYLAAQYNAEENMIKEGEGKGYAVPMVAVYLLGHRVGDIDKAVVYVNHKALDYDGKEVENGMDDPFINSLTHDSILVQIPLLHGKINNRLDKVLSVFDQSQRDKKNQQMLCLEGDKYKDDSDMMYIVHRLGLATMSANIRQEMNDEDEYYSAIEARDTQVMKLNKIISEQANQVNEQATQINEQATQINEQATQINEQATQINEQATQINEQATQIKSMAQGMLENGMPLEMVAKMMNRTPEEVRALLGK</sequence>
<dbReference type="SUPFAM" id="SSF58104">
    <property type="entry name" value="Methyl-accepting chemotaxis protein (MCP) signaling domain"/>
    <property type="match status" value="1"/>
</dbReference>
<dbReference type="Gene3D" id="1.10.287.950">
    <property type="entry name" value="Methyl-accepting chemotaxis protein"/>
    <property type="match status" value="1"/>
</dbReference>
<name>A0AA92SX44_9BACT</name>
<evidence type="ECO:0000256" key="1">
    <source>
        <dbReference type="SAM" id="Coils"/>
    </source>
</evidence>
<dbReference type="Proteomes" id="UP000261187">
    <property type="component" value="Unassembled WGS sequence"/>
</dbReference>
<feature type="coiled-coil region" evidence="1">
    <location>
        <begin position="256"/>
        <end position="304"/>
    </location>
</feature>
<reference evidence="2 3" key="1">
    <citation type="submission" date="2018-08" db="EMBL/GenBank/DDBJ databases">
        <title>A genome reference for cultivated species of the human gut microbiota.</title>
        <authorList>
            <person name="Zou Y."/>
            <person name="Xue W."/>
            <person name="Luo G."/>
        </authorList>
    </citation>
    <scope>NUCLEOTIDE SEQUENCE [LARGE SCALE GENOMIC DNA]</scope>
    <source>
        <strain evidence="2 3">TF06-40</strain>
    </source>
</reference>
<accession>A0AA92SX44</accession>
<dbReference type="RefSeq" id="WP_117695247.1">
    <property type="nucleotide sequence ID" value="NZ_QSSA01000028.1"/>
</dbReference>
<proteinExistence type="predicted"/>
<evidence type="ECO:0000313" key="3">
    <source>
        <dbReference type="Proteomes" id="UP000261187"/>
    </source>
</evidence>
<evidence type="ECO:0000313" key="2">
    <source>
        <dbReference type="EMBL" id="RGL57356.1"/>
    </source>
</evidence>
<comment type="caution">
    <text evidence="2">The sequence shown here is derived from an EMBL/GenBank/DDBJ whole genome shotgun (WGS) entry which is preliminary data.</text>
</comment>
<keyword evidence="1" id="KW-0175">Coiled coil</keyword>
<protein>
    <submittedName>
        <fullName evidence="2">Uncharacterized protein</fullName>
    </submittedName>
</protein>
<dbReference type="EMBL" id="QSSA01000028">
    <property type="protein sequence ID" value="RGL57356.1"/>
    <property type="molecule type" value="Genomic_DNA"/>
</dbReference>